<comment type="caution">
    <text evidence="3">The sequence shown here is derived from an EMBL/GenBank/DDBJ whole genome shotgun (WGS) entry which is preliminary data.</text>
</comment>
<evidence type="ECO:0000259" key="2">
    <source>
        <dbReference type="Pfam" id="PF07475"/>
    </source>
</evidence>
<feature type="transmembrane region" description="Helical" evidence="1">
    <location>
        <begin position="78"/>
        <end position="97"/>
    </location>
</feature>
<keyword evidence="1" id="KW-0472">Membrane</keyword>
<accession>A0A2T5FWI8</accession>
<dbReference type="Gene3D" id="3.40.50.300">
    <property type="entry name" value="P-loop containing nucleotide triphosphate hydrolases"/>
    <property type="match status" value="1"/>
</dbReference>
<dbReference type="GO" id="GO:0006109">
    <property type="term" value="P:regulation of carbohydrate metabolic process"/>
    <property type="evidence" value="ECO:0007669"/>
    <property type="project" value="InterPro"/>
</dbReference>
<dbReference type="PANTHER" id="PTHR30305">
    <property type="entry name" value="PROTEIN YJDM-RELATED"/>
    <property type="match status" value="1"/>
</dbReference>
<dbReference type="PANTHER" id="PTHR30305:SF1">
    <property type="entry name" value="HPR KINASE_PHOSPHORYLASE"/>
    <property type="match status" value="1"/>
</dbReference>
<evidence type="ECO:0000256" key="1">
    <source>
        <dbReference type="SAM" id="Phobius"/>
    </source>
</evidence>
<dbReference type="Proteomes" id="UP000244162">
    <property type="component" value="Unassembled WGS sequence"/>
</dbReference>
<gene>
    <name evidence="3" type="ORF">CLG96_13550</name>
</gene>
<proteinExistence type="predicted"/>
<reference evidence="3 4" key="1">
    <citation type="submission" date="2017-09" db="EMBL/GenBank/DDBJ databases">
        <title>Sphingomonas panjinensis sp.nov., isolated from oil-contaminated soil.</title>
        <authorList>
            <person name="Wang L."/>
            <person name="Chen L."/>
        </authorList>
    </citation>
    <scope>NUCLEOTIDE SEQUENCE [LARGE SCALE GENOMIC DNA]</scope>
    <source>
        <strain evidence="3 4">FW-11</strain>
    </source>
</reference>
<dbReference type="Pfam" id="PF07475">
    <property type="entry name" value="Hpr_kinase_C"/>
    <property type="match status" value="1"/>
</dbReference>
<dbReference type="EMBL" id="NWBU01000010">
    <property type="protein sequence ID" value="PTQ10147.1"/>
    <property type="molecule type" value="Genomic_DNA"/>
</dbReference>
<evidence type="ECO:0000313" key="4">
    <source>
        <dbReference type="Proteomes" id="UP000244162"/>
    </source>
</evidence>
<dbReference type="RefSeq" id="WP_107968495.1">
    <property type="nucleotide sequence ID" value="NZ_NWBU01000010.1"/>
</dbReference>
<protein>
    <submittedName>
        <fullName evidence="3">Aldolase</fullName>
    </submittedName>
</protein>
<keyword evidence="4" id="KW-1185">Reference proteome</keyword>
<keyword evidence="1" id="KW-1133">Transmembrane helix</keyword>
<dbReference type="InterPro" id="IPR027417">
    <property type="entry name" value="P-loop_NTPase"/>
</dbReference>
<sequence length="150" mass="15649">MSLSQPPELLHASCVAIHGRGVLLQGPSGAGKSDLALRLIDRGARLVSDDYTLLHQEDGRLVATAPDNIKDRIEVRGLGILAMAAAGPAAVALLVALDRTVARMPPEPCETRNIAGIDLPVIALAAFEASAPLKVELALDLFGLKDDSDA</sequence>
<feature type="domain" description="HPr kinase/phosphorylase C-terminal" evidence="2">
    <location>
        <begin position="9"/>
        <end position="84"/>
    </location>
</feature>
<dbReference type="AlphaFoldDB" id="A0A2T5FWI8"/>
<name>A0A2T5FWI8_9SPHN</name>
<dbReference type="SUPFAM" id="SSF53795">
    <property type="entry name" value="PEP carboxykinase-like"/>
    <property type="match status" value="1"/>
</dbReference>
<dbReference type="OrthoDB" id="8326226at2"/>
<dbReference type="CDD" id="cd01918">
    <property type="entry name" value="HprK_C"/>
    <property type="match status" value="1"/>
</dbReference>
<evidence type="ECO:0000313" key="3">
    <source>
        <dbReference type="EMBL" id="PTQ10147.1"/>
    </source>
</evidence>
<organism evidence="3 4">
    <name type="scientific">Sphingomonas oleivorans</name>
    <dbReference type="NCBI Taxonomy" id="1735121"/>
    <lineage>
        <taxon>Bacteria</taxon>
        <taxon>Pseudomonadati</taxon>
        <taxon>Pseudomonadota</taxon>
        <taxon>Alphaproteobacteria</taxon>
        <taxon>Sphingomonadales</taxon>
        <taxon>Sphingomonadaceae</taxon>
        <taxon>Sphingomonas</taxon>
    </lineage>
</organism>
<dbReference type="GO" id="GO:0005524">
    <property type="term" value="F:ATP binding"/>
    <property type="evidence" value="ECO:0007669"/>
    <property type="project" value="InterPro"/>
</dbReference>
<dbReference type="InterPro" id="IPR011104">
    <property type="entry name" value="Hpr_kin/Pase_C"/>
</dbReference>
<keyword evidence="1" id="KW-0812">Transmembrane</keyword>
<dbReference type="GO" id="GO:0000155">
    <property type="term" value="F:phosphorelay sensor kinase activity"/>
    <property type="evidence" value="ECO:0007669"/>
    <property type="project" value="InterPro"/>
</dbReference>